<protein>
    <submittedName>
        <fullName evidence="1">Uncharacterized protein</fullName>
    </submittedName>
</protein>
<dbReference type="EMBL" id="BARU01004681">
    <property type="protein sequence ID" value="GAH22755.1"/>
    <property type="molecule type" value="Genomic_DNA"/>
</dbReference>
<evidence type="ECO:0000313" key="1">
    <source>
        <dbReference type="EMBL" id="GAH22755.1"/>
    </source>
</evidence>
<comment type="caution">
    <text evidence="1">The sequence shown here is derived from an EMBL/GenBank/DDBJ whole genome shotgun (WGS) entry which is preliminary data.</text>
</comment>
<sequence>MKLKRAVTTADSLDKATLIAALESQGNAVPPVVAAVLRIAAPILARLAIRYIARKSRKHFSDLAINNASAWLGKEVQGIIDRAKADSEKK</sequence>
<gene>
    <name evidence="1" type="ORF">S03H2_09276</name>
</gene>
<dbReference type="AlphaFoldDB" id="X1EQZ9"/>
<organism evidence="1">
    <name type="scientific">marine sediment metagenome</name>
    <dbReference type="NCBI Taxonomy" id="412755"/>
    <lineage>
        <taxon>unclassified sequences</taxon>
        <taxon>metagenomes</taxon>
        <taxon>ecological metagenomes</taxon>
    </lineage>
</organism>
<proteinExistence type="predicted"/>
<name>X1EQZ9_9ZZZZ</name>
<accession>X1EQZ9</accession>
<reference evidence="1" key="1">
    <citation type="journal article" date="2014" name="Front. Microbiol.">
        <title>High frequency of phylogenetically diverse reductive dehalogenase-homologous genes in deep subseafloor sedimentary metagenomes.</title>
        <authorList>
            <person name="Kawai M."/>
            <person name="Futagami T."/>
            <person name="Toyoda A."/>
            <person name="Takaki Y."/>
            <person name="Nishi S."/>
            <person name="Hori S."/>
            <person name="Arai W."/>
            <person name="Tsubouchi T."/>
            <person name="Morono Y."/>
            <person name="Uchiyama I."/>
            <person name="Ito T."/>
            <person name="Fujiyama A."/>
            <person name="Inagaki F."/>
            <person name="Takami H."/>
        </authorList>
    </citation>
    <scope>NUCLEOTIDE SEQUENCE</scope>
    <source>
        <strain evidence="1">Expedition CK06-06</strain>
    </source>
</reference>